<name>A0A918WKV4_9BACT</name>
<reference evidence="1" key="1">
    <citation type="journal article" date="2014" name="Int. J. Syst. Evol. Microbiol.">
        <title>Complete genome sequence of Corynebacterium casei LMG S-19264T (=DSM 44701T), isolated from a smear-ripened cheese.</title>
        <authorList>
            <consortium name="US DOE Joint Genome Institute (JGI-PGF)"/>
            <person name="Walter F."/>
            <person name="Albersmeier A."/>
            <person name="Kalinowski J."/>
            <person name="Ruckert C."/>
        </authorList>
    </citation>
    <scope>NUCLEOTIDE SEQUENCE</scope>
    <source>
        <strain evidence="1">KCTC 12988</strain>
    </source>
</reference>
<dbReference type="EMBL" id="BMXI01000013">
    <property type="protein sequence ID" value="GHC60789.1"/>
    <property type="molecule type" value="Genomic_DNA"/>
</dbReference>
<proteinExistence type="predicted"/>
<organism evidence="1 2">
    <name type="scientific">Roseibacillus persicicus</name>
    <dbReference type="NCBI Taxonomy" id="454148"/>
    <lineage>
        <taxon>Bacteria</taxon>
        <taxon>Pseudomonadati</taxon>
        <taxon>Verrucomicrobiota</taxon>
        <taxon>Verrucomicrobiia</taxon>
        <taxon>Verrucomicrobiales</taxon>
        <taxon>Verrucomicrobiaceae</taxon>
        <taxon>Roseibacillus</taxon>
    </lineage>
</organism>
<comment type="caution">
    <text evidence="1">The sequence shown here is derived from an EMBL/GenBank/DDBJ whole genome shotgun (WGS) entry which is preliminary data.</text>
</comment>
<dbReference type="AlphaFoldDB" id="A0A918WKV4"/>
<accession>A0A918WKV4</accession>
<evidence type="ECO:0000313" key="2">
    <source>
        <dbReference type="Proteomes" id="UP000644507"/>
    </source>
</evidence>
<protein>
    <submittedName>
        <fullName evidence="1">Uncharacterized protein</fullName>
    </submittedName>
</protein>
<evidence type="ECO:0000313" key="1">
    <source>
        <dbReference type="EMBL" id="GHC60789.1"/>
    </source>
</evidence>
<keyword evidence="2" id="KW-1185">Reference proteome</keyword>
<sequence length="177" mass="19462">MLEFILNLFGLSRREKPHLKEALASEPSPENFVGVYLLDTSEGTPANELGYASISSEIEIQPDGSFQARDVPASAMLGLDERLREVVLEPNAYHLHGKWELGQQLSSASLILTIDGASHSSGPRNPDVKLESEMPGVIPFNHALVFRNTEPLTLGFALMMSAEFETPAFLIYKPKPL</sequence>
<gene>
    <name evidence="1" type="ORF">GCM10007100_30250</name>
</gene>
<dbReference type="Proteomes" id="UP000644507">
    <property type="component" value="Unassembled WGS sequence"/>
</dbReference>
<reference evidence="1" key="2">
    <citation type="submission" date="2020-09" db="EMBL/GenBank/DDBJ databases">
        <authorList>
            <person name="Sun Q."/>
            <person name="Kim S."/>
        </authorList>
    </citation>
    <scope>NUCLEOTIDE SEQUENCE</scope>
    <source>
        <strain evidence="1">KCTC 12988</strain>
    </source>
</reference>